<comment type="caution">
    <text evidence="2">The sequence shown here is derived from an EMBL/GenBank/DDBJ whole genome shotgun (WGS) entry which is preliminary data.</text>
</comment>
<dbReference type="EMBL" id="JBHTGQ010000019">
    <property type="protein sequence ID" value="MFC7750111.1"/>
    <property type="molecule type" value="Genomic_DNA"/>
</dbReference>
<dbReference type="Proteomes" id="UP001596528">
    <property type="component" value="Unassembled WGS sequence"/>
</dbReference>
<dbReference type="RefSeq" id="WP_138790230.1">
    <property type="nucleotide sequence ID" value="NZ_JBHTGQ010000019.1"/>
</dbReference>
<organism evidence="2 3">
    <name type="scientific">Paenibacillus thermoaerophilus</name>
    <dbReference type="NCBI Taxonomy" id="1215385"/>
    <lineage>
        <taxon>Bacteria</taxon>
        <taxon>Bacillati</taxon>
        <taxon>Bacillota</taxon>
        <taxon>Bacilli</taxon>
        <taxon>Bacillales</taxon>
        <taxon>Paenibacillaceae</taxon>
        <taxon>Paenibacillus</taxon>
    </lineage>
</organism>
<protein>
    <submittedName>
        <fullName evidence="2">Uncharacterized protein</fullName>
    </submittedName>
</protein>
<accession>A0ABW2V5R8</accession>
<keyword evidence="1" id="KW-0472">Membrane</keyword>
<keyword evidence="3" id="KW-1185">Reference proteome</keyword>
<keyword evidence="1" id="KW-1133">Transmembrane helix</keyword>
<evidence type="ECO:0000313" key="3">
    <source>
        <dbReference type="Proteomes" id="UP001596528"/>
    </source>
</evidence>
<evidence type="ECO:0000313" key="2">
    <source>
        <dbReference type="EMBL" id="MFC7750111.1"/>
    </source>
</evidence>
<name>A0ABW2V5R8_9BACL</name>
<keyword evidence="1" id="KW-0812">Transmembrane</keyword>
<reference evidence="3" key="1">
    <citation type="journal article" date="2019" name="Int. J. Syst. Evol. Microbiol.">
        <title>The Global Catalogue of Microorganisms (GCM) 10K type strain sequencing project: providing services to taxonomists for standard genome sequencing and annotation.</title>
        <authorList>
            <consortium name="The Broad Institute Genomics Platform"/>
            <consortium name="The Broad Institute Genome Sequencing Center for Infectious Disease"/>
            <person name="Wu L."/>
            <person name="Ma J."/>
        </authorList>
    </citation>
    <scope>NUCLEOTIDE SEQUENCE [LARGE SCALE GENOMIC DNA]</scope>
    <source>
        <strain evidence="3">JCM 18657</strain>
    </source>
</reference>
<feature type="transmembrane region" description="Helical" evidence="1">
    <location>
        <begin position="48"/>
        <end position="68"/>
    </location>
</feature>
<proteinExistence type="predicted"/>
<gene>
    <name evidence="2" type="ORF">ACFQWB_09240</name>
</gene>
<evidence type="ECO:0000256" key="1">
    <source>
        <dbReference type="SAM" id="Phobius"/>
    </source>
</evidence>
<sequence>MSKQEPAWYERLKGDLPPGKTLPIKLVRQIERKAAELDARPARKRPAWLLPVLSAAALAVCLFAAVLIPERWRPNSGIAGPAATAVPNPFAPFANRGEAGGWELSAEQAQRYNAFKADKDDEKLRGLQPIDLFLFYVNASLDGDYDTLYALYIQGKEAATPPREEFLSEIANDPDGAKRAQDQWEQWKRTYRLDQRIDGDSALIVLTPEGSSPQAGSGLSIREDQKGFGLTKNESGIWKVNWLPMQ</sequence>